<evidence type="ECO:0000259" key="9">
    <source>
        <dbReference type="Pfam" id="PF08399"/>
    </source>
</evidence>
<dbReference type="RefSeq" id="XP_052120600.1">
    <property type="nucleotide sequence ID" value="XM_052264640.1"/>
</dbReference>
<evidence type="ECO:0000313" key="10">
    <source>
        <dbReference type="Proteomes" id="UP000504606"/>
    </source>
</evidence>
<keyword evidence="7" id="KW-0325">Glycoprotein</keyword>
<feature type="compositionally biased region" description="Low complexity" evidence="8">
    <location>
        <begin position="1"/>
        <end position="10"/>
    </location>
</feature>
<keyword evidence="3" id="KW-0732">Signal</keyword>
<keyword evidence="6" id="KW-0472">Membrane</keyword>
<dbReference type="AlphaFoldDB" id="A0A9C6TQM8"/>
<evidence type="ECO:0000256" key="1">
    <source>
        <dbReference type="ARBA" id="ARBA00004479"/>
    </source>
</evidence>
<dbReference type="KEGG" id="foc:127748924"/>
<evidence type="ECO:0000256" key="7">
    <source>
        <dbReference type="ARBA" id="ARBA00023180"/>
    </source>
</evidence>
<evidence type="ECO:0000256" key="3">
    <source>
        <dbReference type="ARBA" id="ARBA00022729"/>
    </source>
</evidence>
<keyword evidence="5" id="KW-1133">Transmembrane helix</keyword>
<accession>A0A9C6TQM8</accession>
<dbReference type="InterPro" id="IPR013608">
    <property type="entry name" value="VWA_N"/>
</dbReference>
<dbReference type="Proteomes" id="UP000504606">
    <property type="component" value="Unplaced"/>
</dbReference>
<evidence type="ECO:0000256" key="8">
    <source>
        <dbReference type="SAM" id="MobiDB-lite"/>
    </source>
</evidence>
<dbReference type="PANTHER" id="PTHR10166">
    <property type="entry name" value="VOLTAGE-DEPENDENT CALCIUM CHANNEL SUBUNIT ALPHA-2/DELTA-RELATED"/>
    <property type="match status" value="1"/>
</dbReference>
<protein>
    <submittedName>
        <fullName evidence="11">Voltage-dependent calcium channel subunit alpha-2/delta-3-like</fullName>
    </submittedName>
</protein>
<evidence type="ECO:0000256" key="5">
    <source>
        <dbReference type="ARBA" id="ARBA00022989"/>
    </source>
</evidence>
<comment type="subcellular location">
    <subcellularLocation>
        <location evidence="1">Membrane</location>
        <topology evidence="1">Single-pass type I membrane protein</topology>
    </subcellularLocation>
</comment>
<evidence type="ECO:0000256" key="4">
    <source>
        <dbReference type="ARBA" id="ARBA00022837"/>
    </source>
</evidence>
<evidence type="ECO:0000256" key="6">
    <source>
        <dbReference type="ARBA" id="ARBA00023136"/>
    </source>
</evidence>
<gene>
    <name evidence="11" type="primary">LOC127748924</name>
</gene>
<dbReference type="PANTHER" id="PTHR10166:SF37">
    <property type="entry name" value="STOLID, ISOFORM H"/>
    <property type="match status" value="1"/>
</dbReference>
<keyword evidence="4" id="KW-0106">Calcium</keyword>
<keyword evidence="10" id="KW-1185">Reference proteome</keyword>
<feature type="domain" description="VWA N-terminal" evidence="9">
    <location>
        <begin position="165"/>
        <end position="239"/>
    </location>
</feature>
<feature type="region of interest" description="Disordered" evidence="8">
    <location>
        <begin position="1"/>
        <end position="30"/>
    </location>
</feature>
<proteinExistence type="predicted"/>
<evidence type="ECO:0000256" key="2">
    <source>
        <dbReference type="ARBA" id="ARBA00022692"/>
    </source>
</evidence>
<evidence type="ECO:0000313" key="11">
    <source>
        <dbReference type="RefSeq" id="XP_052120600.1"/>
    </source>
</evidence>
<dbReference type="GeneID" id="127748924"/>
<feature type="compositionally biased region" description="Gly residues" evidence="8">
    <location>
        <begin position="11"/>
        <end position="26"/>
    </location>
</feature>
<organism evidence="10 11">
    <name type="scientific">Frankliniella occidentalis</name>
    <name type="common">Western flower thrips</name>
    <name type="synonym">Euthrips occidentalis</name>
    <dbReference type="NCBI Taxonomy" id="133901"/>
    <lineage>
        <taxon>Eukaryota</taxon>
        <taxon>Metazoa</taxon>
        <taxon>Ecdysozoa</taxon>
        <taxon>Arthropoda</taxon>
        <taxon>Hexapoda</taxon>
        <taxon>Insecta</taxon>
        <taxon>Pterygota</taxon>
        <taxon>Neoptera</taxon>
        <taxon>Paraneoptera</taxon>
        <taxon>Thysanoptera</taxon>
        <taxon>Terebrantia</taxon>
        <taxon>Thripoidea</taxon>
        <taxon>Thripidae</taxon>
        <taxon>Frankliniella</taxon>
    </lineage>
</organism>
<sequence>MGSTPGPQMGRAGGPAGPGSHSGLGPGRPAPRRTRGAWMLFLLLLSSALPESLEQDEDIPHNEVRNWALKLGVTLWAYGKETTKMNEIQRKYREKEVKVARKDGLMLVRDMTVELKNMMDAKMHAVLRIMDSAEQAALSHKMELKDGFATVWSPDSFNNQGRRDGMRTSRHFDHLPVNTNRSSTMLAQDVSERDPSVANSMVWSELLDALYINNYETDPTLSWQYFGSATGFLRRYPASRVPCGSLQ</sequence>
<dbReference type="OrthoDB" id="6623283at2759"/>
<dbReference type="InterPro" id="IPR051173">
    <property type="entry name" value="Ca_channel_alpha-2/delta"/>
</dbReference>
<dbReference type="Pfam" id="PF08399">
    <property type="entry name" value="VWA_N"/>
    <property type="match status" value="1"/>
</dbReference>
<keyword evidence="2" id="KW-0812">Transmembrane</keyword>
<name>A0A9C6TQM8_FRAOC</name>
<dbReference type="GO" id="GO:0005891">
    <property type="term" value="C:voltage-gated calcium channel complex"/>
    <property type="evidence" value="ECO:0007669"/>
    <property type="project" value="TreeGrafter"/>
</dbReference>
<reference evidence="11" key="1">
    <citation type="submission" date="2025-08" db="UniProtKB">
        <authorList>
            <consortium name="RefSeq"/>
        </authorList>
    </citation>
    <scope>IDENTIFICATION</scope>
    <source>
        <tissue evidence="11">Whole organism</tissue>
    </source>
</reference>
<dbReference type="GO" id="GO:0005245">
    <property type="term" value="F:voltage-gated calcium channel activity"/>
    <property type="evidence" value="ECO:0007669"/>
    <property type="project" value="TreeGrafter"/>
</dbReference>